<dbReference type="InterPro" id="IPR008274">
    <property type="entry name" value="AldOxase/xan_DH_MoCoBD1"/>
</dbReference>
<dbReference type="SUPFAM" id="SSF56003">
    <property type="entry name" value="Molybdenum cofactor-binding domain"/>
    <property type="match status" value="2"/>
</dbReference>
<gene>
    <name evidence="2" type="ORF">ACFOX3_10440</name>
</gene>
<dbReference type="SMART" id="SM01008">
    <property type="entry name" value="Ald_Xan_dh_C"/>
    <property type="match status" value="1"/>
</dbReference>
<dbReference type="Pfam" id="PF02738">
    <property type="entry name" value="MoCoBD_1"/>
    <property type="match status" value="1"/>
</dbReference>
<dbReference type="InterPro" id="IPR037165">
    <property type="entry name" value="AldOxase/xan_DH_Mopterin-bd_sf"/>
</dbReference>
<accession>A0ABV8V6R0</accession>
<name>A0ABV8V6R0_9GAMM</name>
<organism evidence="2 3">
    <name type="scientific">Simiduia curdlanivorans</name>
    <dbReference type="NCBI Taxonomy" id="1492769"/>
    <lineage>
        <taxon>Bacteria</taxon>
        <taxon>Pseudomonadati</taxon>
        <taxon>Pseudomonadota</taxon>
        <taxon>Gammaproteobacteria</taxon>
        <taxon>Cellvibrionales</taxon>
        <taxon>Cellvibrionaceae</taxon>
        <taxon>Simiduia</taxon>
    </lineage>
</organism>
<dbReference type="InterPro" id="IPR012368">
    <property type="entry name" value="OxRdtase_Mopterin-bd_su_IorB"/>
</dbReference>
<dbReference type="PANTHER" id="PTHR47495:SF3">
    <property type="entry name" value="BLR6219 PROTEIN"/>
    <property type="match status" value="1"/>
</dbReference>
<evidence type="ECO:0000313" key="3">
    <source>
        <dbReference type="Proteomes" id="UP001595840"/>
    </source>
</evidence>
<dbReference type="RefSeq" id="WP_290264319.1">
    <property type="nucleotide sequence ID" value="NZ_JAUFQG010000006.1"/>
</dbReference>
<dbReference type="Proteomes" id="UP001595840">
    <property type="component" value="Unassembled WGS sequence"/>
</dbReference>
<evidence type="ECO:0000259" key="1">
    <source>
        <dbReference type="SMART" id="SM01008"/>
    </source>
</evidence>
<feature type="domain" description="Aldehyde oxidase/xanthine dehydrogenase a/b hammerhead" evidence="1">
    <location>
        <begin position="206"/>
        <end position="295"/>
    </location>
</feature>
<comment type="caution">
    <text evidence="2">The sequence shown here is derived from an EMBL/GenBank/DDBJ whole genome shotgun (WGS) entry which is preliminary data.</text>
</comment>
<sequence>MAKLTILDRRSFLKATGLASTGLVLQATLATDVLASPHPGKAALALNLFVSIEPDDSVNIIAHRSEMGQGIRTSLPQIVADEMEADWRKVNIVQAIADEKYGNQDTDGSRSVRTFFQTMREIGAAAKLMLRQAAAQTWQVKLEECVAIDHTCRHTPSGRVLRFGELAAAAAALPAPAANSLIFKAKKDYQYIGKPVAIVDLPAMVSGATQFGIDTELPGMVYASIERTPVMGGKVKSFDASAALKVKGVLQVVEIAGGITPAAFNPHAGIAVVATNTWAAQTARKLVKVEWDLGAHRSYDSAQDLRDMAAGKLGQRKTLLAQGDTDAAFSSAARVIDATYSVPHLEHATMEPPAAVARISGDRCEVWACVQSPVRARDVIAGAIGFKPEQVTVNVTLLGGGFGRKSKPDFAAEAALIAKAVGKPVKVTWTREDAIKHGYYHASSVQTFAAALDKKNQLMAIKSCVASPTIMSLFGPDSGYLQEWEAGQGFSNLPYNIENQLIENAHTPAHTRIGWMRSVFHINHAFGVNSFFDELAREAKQDAFVFHQKLIGKDRIVGKDSDHPFKSNRLLAVMDVVKKSCGWPHKAVPNQGWGLAQHYSFFSYVAVASKVTLKDKALSVEEVHIALDCGQIVNPDRVHSQMEGAVIFALSLALYGDIAFKQGAVVQSNFHDYPLLRMDKCPKIVVTLIDSDEKHTGVGEPGVPPVAPSITNAIVAAGGPRIRQLPINRWLNP</sequence>
<dbReference type="PANTHER" id="PTHR47495">
    <property type="entry name" value="ALDEHYDE DEHYDROGENASE"/>
    <property type="match status" value="1"/>
</dbReference>
<dbReference type="Gene3D" id="3.30.365.10">
    <property type="entry name" value="Aldehyde oxidase/xanthine dehydrogenase, molybdopterin binding domain"/>
    <property type="match status" value="4"/>
</dbReference>
<dbReference type="EMBL" id="JBHSCX010000009">
    <property type="protein sequence ID" value="MFC4362724.1"/>
    <property type="molecule type" value="Genomic_DNA"/>
</dbReference>
<proteinExistence type="predicted"/>
<dbReference type="InterPro" id="IPR000674">
    <property type="entry name" value="Ald_Oxase/Xan_DH_a/b"/>
</dbReference>
<dbReference type="Gene3D" id="3.90.1170.50">
    <property type="entry name" value="Aldehyde oxidase/xanthine dehydrogenase, a/b hammerhead"/>
    <property type="match status" value="1"/>
</dbReference>
<reference evidence="3" key="1">
    <citation type="journal article" date="2019" name="Int. J. Syst. Evol. Microbiol.">
        <title>The Global Catalogue of Microorganisms (GCM) 10K type strain sequencing project: providing services to taxonomists for standard genome sequencing and annotation.</title>
        <authorList>
            <consortium name="The Broad Institute Genomics Platform"/>
            <consortium name="The Broad Institute Genome Sequencing Center for Infectious Disease"/>
            <person name="Wu L."/>
            <person name="Ma J."/>
        </authorList>
    </citation>
    <scope>NUCLEOTIDE SEQUENCE [LARGE SCALE GENOMIC DNA]</scope>
    <source>
        <strain evidence="3">CECT 8570</strain>
    </source>
</reference>
<dbReference type="InterPro" id="IPR046867">
    <property type="entry name" value="AldOxase/xan_DH_MoCoBD2"/>
</dbReference>
<dbReference type="InterPro" id="IPR006311">
    <property type="entry name" value="TAT_signal"/>
</dbReference>
<keyword evidence="3" id="KW-1185">Reference proteome</keyword>
<evidence type="ECO:0000313" key="2">
    <source>
        <dbReference type="EMBL" id="MFC4362724.1"/>
    </source>
</evidence>
<dbReference type="InterPro" id="IPR052516">
    <property type="entry name" value="N-heterocyclic_Hydroxylase"/>
</dbReference>
<dbReference type="PIRSF" id="PIRSF036389">
    <property type="entry name" value="IOR_B"/>
    <property type="match status" value="1"/>
</dbReference>
<protein>
    <submittedName>
        <fullName evidence="2">Molybdopterin cofactor-binding domain-containing protein</fullName>
    </submittedName>
</protein>
<dbReference type="Pfam" id="PF20256">
    <property type="entry name" value="MoCoBD_2"/>
    <property type="match status" value="2"/>
</dbReference>
<dbReference type="PROSITE" id="PS51318">
    <property type="entry name" value="TAT"/>
    <property type="match status" value="1"/>
</dbReference>